<dbReference type="PANTHER" id="PTHR28266:SF1">
    <property type="entry name" value="LARGE RIBOSOMAL SUBUNIT PROTEIN ML58"/>
    <property type="match status" value="1"/>
</dbReference>
<comment type="caution">
    <text evidence="2">The sequence shown here is derived from an EMBL/GenBank/DDBJ whole genome shotgun (WGS) entry which is preliminary data.</text>
</comment>
<dbReference type="Proteomes" id="UP001302126">
    <property type="component" value="Unassembled WGS sequence"/>
</dbReference>
<gene>
    <name evidence="2" type="ORF">QBC35DRAFT_469464</name>
</gene>
<sequence>MEATLTRPTACCCRALTSSALTSSSSTSRLAALSRPSLLSGVRQKSTKARHKAALNIPPHPTFFADRSSEDHIIFNPPSSAPSVFHTPFKFLPKSDPRRRAMFDAHLFASSVTTKFANPTSSSESSSTAPTAEDLPKVLERDDPMAKNHSLTKEDVEEMRRLRLEDPVNNSVKSLAKQFGCSVMFVMMCVRAPAEHREKVHVLPHQAARERWGPKKREAREARQRRVEMLMKGEL</sequence>
<dbReference type="Pfam" id="PF12824">
    <property type="entry name" value="MRP-L20"/>
    <property type="match status" value="1"/>
</dbReference>
<dbReference type="EMBL" id="MU864352">
    <property type="protein sequence ID" value="KAK4193141.1"/>
    <property type="molecule type" value="Genomic_DNA"/>
</dbReference>
<reference evidence="2" key="2">
    <citation type="submission" date="2023-05" db="EMBL/GenBank/DDBJ databases">
        <authorList>
            <consortium name="Lawrence Berkeley National Laboratory"/>
            <person name="Steindorff A."/>
            <person name="Hensen N."/>
            <person name="Bonometti L."/>
            <person name="Westerberg I."/>
            <person name="Brannstrom I.O."/>
            <person name="Guillou S."/>
            <person name="Cros-Aarteil S."/>
            <person name="Calhoun S."/>
            <person name="Haridas S."/>
            <person name="Kuo A."/>
            <person name="Mondo S."/>
            <person name="Pangilinan J."/>
            <person name="Riley R."/>
            <person name="Labutti K."/>
            <person name="Andreopoulos B."/>
            <person name="Lipzen A."/>
            <person name="Chen C."/>
            <person name="Yanf M."/>
            <person name="Daum C."/>
            <person name="Ng V."/>
            <person name="Clum A."/>
            <person name="Ohm R."/>
            <person name="Martin F."/>
            <person name="Silar P."/>
            <person name="Natvig D."/>
            <person name="Lalanne C."/>
            <person name="Gautier V."/>
            <person name="Ament-Velasquez S.L."/>
            <person name="Kruys A."/>
            <person name="Hutchinson M.I."/>
            <person name="Powell A.J."/>
            <person name="Barry K."/>
            <person name="Miller A.N."/>
            <person name="Grigoriev I.V."/>
            <person name="Debuchy R."/>
            <person name="Gladieux P."/>
            <person name="Thoren M.H."/>
            <person name="Johannesson H."/>
        </authorList>
    </citation>
    <scope>NUCLEOTIDE SEQUENCE</scope>
    <source>
        <strain evidence="2">PSN309</strain>
    </source>
</reference>
<evidence type="ECO:0000313" key="3">
    <source>
        <dbReference type="Proteomes" id="UP001302126"/>
    </source>
</evidence>
<keyword evidence="3" id="KW-1185">Reference proteome</keyword>
<keyword evidence="2" id="KW-0687">Ribonucleoprotein</keyword>
<feature type="compositionally biased region" description="Low complexity" evidence="1">
    <location>
        <begin position="119"/>
        <end position="133"/>
    </location>
</feature>
<keyword evidence="2" id="KW-0689">Ribosomal protein</keyword>
<feature type="region of interest" description="Disordered" evidence="1">
    <location>
        <begin position="116"/>
        <end position="152"/>
    </location>
</feature>
<dbReference type="AlphaFoldDB" id="A0AAN6X4I7"/>
<organism evidence="2 3">
    <name type="scientific">Podospora australis</name>
    <dbReference type="NCBI Taxonomy" id="1536484"/>
    <lineage>
        <taxon>Eukaryota</taxon>
        <taxon>Fungi</taxon>
        <taxon>Dikarya</taxon>
        <taxon>Ascomycota</taxon>
        <taxon>Pezizomycotina</taxon>
        <taxon>Sordariomycetes</taxon>
        <taxon>Sordariomycetidae</taxon>
        <taxon>Sordariales</taxon>
        <taxon>Podosporaceae</taxon>
        <taxon>Podospora</taxon>
    </lineage>
</organism>
<dbReference type="InterPro" id="IPR024388">
    <property type="entry name" value="Ribosomal_mL58"/>
</dbReference>
<evidence type="ECO:0000256" key="1">
    <source>
        <dbReference type="SAM" id="MobiDB-lite"/>
    </source>
</evidence>
<reference evidence="2" key="1">
    <citation type="journal article" date="2023" name="Mol. Phylogenet. Evol.">
        <title>Genome-scale phylogeny and comparative genomics of the fungal order Sordariales.</title>
        <authorList>
            <person name="Hensen N."/>
            <person name="Bonometti L."/>
            <person name="Westerberg I."/>
            <person name="Brannstrom I.O."/>
            <person name="Guillou S."/>
            <person name="Cros-Aarteil S."/>
            <person name="Calhoun S."/>
            <person name="Haridas S."/>
            <person name="Kuo A."/>
            <person name="Mondo S."/>
            <person name="Pangilinan J."/>
            <person name="Riley R."/>
            <person name="LaButti K."/>
            <person name="Andreopoulos B."/>
            <person name="Lipzen A."/>
            <person name="Chen C."/>
            <person name="Yan M."/>
            <person name="Daum C."/>
            <person name="Ng V."/>
            <person name="Clum A."/>
            <person name="Steindorff A."/>
            <person name="Ohm R.A."/>
            <person name="Martin F."/>
            <person name="Silar P."/>
            <person name="Natvig D.O."/>
            <person name="Lalanne C."/>
            <person name="Gautier V."/>
            <person name="Ament-Velasquez S.L."/>
            <person name="Kruys A."/>
            <person name="Hutchinson M.I."/>
            <person name="Powell A.J."/>
            <person name="Barry K."/>
            <person name="Miller A.N."/>
            <person name="Grigoriev I.V."/>
            <person name="Debuchy R."/>
            <person name="Gladieux P."/>
            <person name="Hiltunen Thoren M."/>
            <person name="Johannesson H."/>
        </authorList>
    </citation>
    <scope>NUCLEOTIDE SEQUENCE</scope>
    <source>
        <strain evidence="2">PSN309</strain>
    </source>
</reference>
<evidence type="ECO:0000313" key="2">
    <source>
        <dbReference type="EMBL" id="KAK4193141.1"/>
    </source>
</evidence>
<protein>
    <submittedName>
        <fullName evidence="2">Mitochondrial ribosomal protein subunit L20-domain-containing protein</fullName>
    </submittedName>
</protein>
<accession>A0AAN6X4I7</accession>
<feature type="compositionally biased region" description="Basic and acidic residues" evidence="1">
    <location>
        <begin position="134"/>
        <end position="152"/>
    </location>
</feature>
<name>A0AAN6X4I7_9PEZI</name>
<dbReference type="GO" id="GO:0003735">
    <property type="term" value="F:structural constituent of ribosome"/>
    <property type="evidence" value="ECO:0007669"/>
    <property type="project" value="TreeGrafter"/>
</dbReference>
<dbReference type="PANTHER" id="PTHR28266">
    <property type="entry name" value="54S RIBOSOMAL PROTEIN L20, MITOCHONDRIAL"/>
    <property type="match status" value="1"/>
</dbReference>
<dbReference type="GO" id="GO:0005762">
    <property type="term" value="C:mitochondrial large ribosomal subunit"/>
    <property type="evidence" value="ECO:0007669"/>
    <property type="project" value="TreeGrafter"/>
</dbReference>
<proteinExistence type="predicted"/>